<dbReference type="InParanoid" id="B2A1B6"/>
<reference evidence="1 2" key="1">
    <citation type="submission" date="2008-04" db="EMBL/GenBank/DDBJ databases">
        <title>Complete sequence of chromosome of Natranaerobius thermophilus JW/NM-WN-LF.</title>
        <authorList>
            <consortium name="US DOE Joint Genome Institute"/>
            <person name="Copeland A."/>
            <person name="Lucas S."/>
            <person name="Lapidus A."/>
            <person name="Glavina del Rio T."/>
            <person name="Dalin E."/>
            <person name="Tice H."/>
            <person name="Bruce D."/>
            <person name="Goodwin L."/>
            <person name="Pitluck S."/>
            <person name="Chertkov O."/>
            <person name="Brettin T."/>
            <person name="Detter J.C."/>
            <person name="Han C."/>
            <person name="Kuske C.R."/>
            <person name="Schmutz J."/>
            <person name="Larimer F."/>
            <person name="Land M."/>
            <person name="Hauser L."/>
            <person name="Kyrpides N."/>
            <person name="Lykidis A."/>
            <person name="Mesbah N.M."/>
            <person name="Wiegel J."/>
        </authorList>
    </citation>
    <scope>NUCLEOTIDE SEQUENCE [LARGE SCALE GENOMIC DNA]</scope>
    <source>
        <strain evidence="2">ATCC BAA-1301 / DSM 18059 / JW/NM-WN-LF</strain>
    </source>
</reference>
<dbReference type="HOGENOM" id="CLU_3101231_0_0_9"/>
<name>B2A1B6_NATTJ</name>
<dbReference type="AlphaFoldDB" id="B2A1B6"/>
<proteinExistence type="predicted"/>
<dbReference type="Proteomes" id="UP000001683">
    <property type="component" value="Chromosome"/>
</dbReference>
<accession>B2A1B6</accession>
<sequence length="51" mass="6059">MDKGNKYHVVFPLEDIEDLQEGKYRVEQLVTDESEEKELTIKEEFIVDEVT</sequence>
<keyword evidence="2" id="KW-1185">Reference proteome</keyword>
<dbReference type="EMBL" id="CP001034">
    <property type="protein sequence ID" value="ACB86054.1"/>
    <property type="molecule type" value="Genomic_DNA"/>
</dbReference>
<evidence type="ECO:0000313" key="1">
    <source>
        <dbReference type="EMBL" id="ACB86054.1"/>
    </source>
</evidence>
<reference evidence="1 2" key="2">
    <citation type="journal article" date="2011" name="J. Bacteriol.">
        <title>Complete genome sequence of the anaerobic, halophilic alkalithermophile Natranaerobius thermophilus JW/NM-WN-LF.</title>
        <authorList>
            <person name="Zhao B."/>
            <person name="Mesbah N.M."/>
            <person name="Dalin E."/>
            <person name="Goodwin L."/>
            <person name="Nolan M."/>
            <person name="Pitluck S."/>
            <person name="Chertkov O."/>
            <person name="Brettin T.S."/>
            <person name="Han J."/>
            <person name="Larimer F.W."/>
            <person name="Land M.L."/>
            <person name="Hauser L."/>
            <person name="Kyrpides N."/>
            <person name="Wiegel J."/>
        </authorList>
    </citation>
    <scope>NUCLEOTIDE SEQUENCE [LARGE SCALE GENOMIC DNA]</scope>
    <source>
        <strain evidence="2">ATCC BAA-1301 / DSM 18059 / JW/NM-WN-LF</strain>
    </source>
</reference>
<evidence type="ECO:0000313" key="2">
    <source>
        <dbReference type="Proteomes" id="UP000001683"/>
    </source>
</evidence>
<gene>
    <name evidence="1" type="ordered locus">Nther_2491</name>
</gene>
<protein>
    <submittedName>
        <fullName evidence="1">Uncharacterized protein</fullName>
    </submittedName>
</protein>
<organism evidence="1 2">
    <name type="scientific">Natranaerobius thermophilus (strain ATCC BAA-1301 / DSM 18059 / JW/NM-WN-LF)</name>
    <dbReference type="NCBI Taxonomy" id="457570"/>
    <lineage>
        <taxon>Bacteria</taxon>
        <taxon>Bacillati</taxon>
        <taxon>Bacillota</taxon>
        <taxon>Clostridia</taxon>
        <taxon>Natranaerobiales</taxon>
        <taxon>Natranaerobiaceae</taxon>
        <taxon>Natranaerobius</taxon>
    </lineage>
</organism>
<dbReference type="KEGG" id="nth:Nther_2491"/>